<accession>A0ABX3ZGC9</accession>
<dbReference type="InterPro" id="IPR050126">
    <property type="entry name" value="Ap4A_hydrolase"/>
</dbReference>
<dbReference type="Proteomes" id="UP000196594">
    <property type="component" value="Unassembled WGS sequence"/>
</dbReference>
<sequence>MKNYFIISDIHGQYKAFEQLLTFWDQKDTLVLLGDLIDRGPQSYEVVQKVMDLKRQYGEQVVFCKGNHEAMLLDFIENPGQKHAFYYKYGGRETMASFLKYLPVEVSELDPIDQAQIVKEKFAEELDFLNYGKLYEIAGNLLLTHAGFDSSCATVDETPEENFLWIRQHYKNENKTPYINVFGHTPLQHIHDSNDVWISEDQKYIGIDGGCYFTGQLNGIVLSEVGQIVRIYAVTSEKAENYND</sequence>
<dbReference type="PANTHER" id="PTHR42850:SF4">
    <property type="entry name" value="ZINC-DEPENDENT ENDOPOLYPHOSPHATASE"/>
    <property type="match status" value="1"/>
</dbReference>
<evidence type="ECO:0000259" key="1">
    <source>
        <dbReference type="Pfam" id="PF00149"/>
    </source>
</evidence>
<dbReference type="InterPro" id="IPR004843">
    <property type="entry name" value="Calcineurin-like_PHP"/>
</dbReference>
<dbReference type="Gene3D" id="3.60.21.10">
    <property type="match status" value="1"/>
</dbReference>
<dbReference type="Pfam" id="PF00149">
    <property type="entry name" value="Metallophos"/>
    <property type="match status" value="1"/>
</dbReference>
<dbReference type="InterPro" id="IPR029052">
    <property type="entry name" value="Metallo-depent_PP-like"/>
</dbReference>
<organism evidence="2 3">
    <name type="scientific">Solibacillus kalamii</name>
    <dbReference type="NCBI Taxonomy" id="1748298"/>
    <lineage>
        <taxon>Bacteria</taxon>
        <taxon>Bacillati</taxon>
        <taxon>Bacillota</taxon>
        <taxon>Bacilli</taxon>
        <taxon>Bacillales</taxon>
        <taxon>Caryophanaceae</taxon>
        <taxon>Solibacillus</taxon>
    </lineage>
</organism>
<gene>
    <name evidence="2" type="ORF">CBM15_11585</name>
</gene>
<protein>
    <submittedName>
        <fullName evidence="2">Diadenosine tetraphosphatase</fullName>
    </submittedName>
</protein>
<keyword evidence="3" id="KW-1185">Reference proteome</keyword>
<comment type="caution">
    <text evidence="2">The sequence shown here is derived from an EMBL/GenBank/DDBJ whole genome shotgun (WGS) entry which is preliminary data.</text>
</comment>
<feature type="domain" description="Calcineurin-like phosphoesterase" evidence="1">
    <location>
        <begin position="6"/>
        <end position="192"/>
    </location>
</feature>
<dbReference type="RefSeq" id="WP_087617634.1">
    <property type="nucleotide sequence ID" value="NZ_JAFBEY010000005.1"/>
</dbReference>
<dbReference type="EMBL" id="NHNT01000007">
    <property type="protein sequence ID" value="OUZ38745.1"/>
    <property type="molecule type" value="Genomic_DNA"/>
</dbReference>
<reference evidence="2 3" key="1">
    <citation type="journal article" date="2017" name="Int. J. Syst. Evol. Microbiol.">
        <title>Solibacillus kalamii sp. nov., isolated from a high-efficiency particulate arrestance filter system used in the International Space Station.</title>
        <authorList>
            <person name="Checinska Sielaff A."/>
            <person name="Kumar R.M."/>
            <person name="Pal D."/>
            <person name="Mayilraj S."/>
            <person name="Venkateswaran K."/>
        </authorList>
    </citation>
    <scope>NUCLEOTIDE SEQUENCE [LARGE SCALE GENOMIC DNA]</scope>
    <source>
        <strain evidence="2 3">ISSFR-015</strain>
    </source>
</reference>
<dbReference type="CDD" id="cd00144">
    <property type="entry name" value="MPP_PPP_family"/>
    <property type="match status" value="1"/>
</dbReference>
<dbReference type="SUPFAM" id="SSF56300">
    <property type="entry name" value="Metallo-dependent phosphatases"/>
    <property type="match status" value="1"/>
</dbReference>
<proteinExistence type="predicted"/>
<evidence type="ECO:0000313" key="2">
    <source>
        <dbReference type="EMBL" id="OUZ38745.1"/>
    </source>
</evidence>
<name>A0ABX3ZGC9_9BACL</name>
<evidence type="ECO:0000313" key="3">
    <source>
        <dbReference type="Proteomes" id="UP000196594"/>
    </source>
</evidence>
<dbReference type="PANTHER" id="PTHR42850">
    <property type="entry name" value="METALLOPHOSPHOESTERASE"/>
    <property type="match status" value="1"/>
</dbReference>